<dbReference type="Pfam" id="PF04851">
    <property type="entry name" value="ResIII"/>
    <property type="match status" value="1"/>
</dbReference>
<dbReference type="SUPFAM" id="SSF52540">
    <property type="entry name" value="P-loop containing nucleoside triphosphate hydrolases"/>
    <property type="match status" value="1"/>
</dbReference>
<dbReference type="PROSITE" id="PS51192">
    <property type="entry name" value="HELICASE_ATP_BIND_1"/>
    <property type="match status" value="1"/>
</dbReference>
<dbReference type="SMART" id="SM00491">
    <property type="entry name" value="HELICc2"/>
    <property type="match status" value="1"/>
</dbReference>
<keyword evidence="2" id="KW-0067">ATP-binding</keyword>
<dbReference type="InterPro" id="IPR006555">
    <property type="entry name" value="ATP-dep_Helicase_C"/>
</dbReference>
<comment type="caution">
    <text evidence="2">The sequence shown here is derived from an EMBL/GenBank/DDBJ whole genome shotgun (WGS) entry which is preliminary data.</text>
</comment>
<keyword evidence="2" id="KW-0378">Hydrolase</keyword>
<dbReference type="InterPro" id="IPR006935">
    <property type="entry name" value="Helicase/UvrB_N"/>
</dbReference>
<accession>A0A443Z7N2</accession>
<keyword evidence="2" id="KW-0347">Helicase</keyword>
<evidence type="ECO:0000259" key="1">
    <source>
        <dbReference type="PROSITE" id="PS51192"/>
    </source>
</evidence>
<dbReference type="Pfam" id="PF13307">
    <property type="entry name" value="Helicase_C_2"/>
    <property type="match status" value="1"/>
</dbReference>
<dbReference type="RefSeq" id="WP_128351239.1">
    <property type="nucleotide sequence ID" value="NZ_RSFE01000001.1"/>
</dbReference>
<keyword evidence="3" id="KW-1185">Reference proteome</keyword>
<dbReference type="GO" id="GO:0004386">
    <property type="term" value="F:helicase activity"/>
    <property type="evidence" value="ECO:0007669"/>
    <property type="project" value="UniProtKB-KW"/>
</dbReference>
<evidence type="ECO:0000313" key="2">
    <source>
        <dbReference type="EMBL" id="RWU12910.1"/>
    </source>
</evidence>
<dbReference type="Proteomes" id="UP000288789">
    <property type="component" value="Unassembled WGS sequence"/>
</dbReference>
<dbReference type="EMBL" id="RSFE01000001">
    <property type="protein sequence ID" value="RWU12910.1"/>
    <property type="molecule type" value="Genomic_DNA"/>
</dbReference>
<dbReference type="GO" id="GO:0005524">
    <property type="term" value="F:ATP binding"/>
    <property type="evidence" value="ECO:0007669"/>
    <property type="project" value="InterPro"/>
</dbReference>
<proteinExistence type="predicted"/>
<dbReference type="GO" id="GO:0016818">
    <property type="term" value="F:hydrolase activity, acting on acid anhydrides, in phosphorus-containing anhydrides"/>
    <property type="evidence" value="ECO:0007669"/>
    <property type="project" value="InterPro"/>
</dbReference>
<dbReference type="OrthoDB" id="366844at2"/>
<dbReference type="GO" id="GO:0003677">
    <property type="term" value="F:DNA binding"/>
    <property type="evidence" value="ECO:0007669"/>
    <property type="project" value="InterPro"/>
</dbReference>
<protein>
    <submittedName>
        <fullName evidence="2">DEAD/DEAH box helicase</fullName>
    </submittedName>
</protein>
<keyword evidence="2" id="KW-0547">Nucleotide-binding</keyword>
<dbReference type="AlphaFoldDB" id="A0A443Z7N2"/>
<dbReference type="SMART" id="SM00487">
    <property type="entry name" value="DEXDc"/>
    <property type="match status" value="1"/>
</dbReference>
<dbReference type="InterPro" id="IPR027417">
    <property type="entry name" value="P-loop_NTPase"/>
</dbReference>
<gene>
    <name evidence="2" type="ORF">EGC76_01460</name>
</gene>
<dbReference type="InterPro" id="IPR014001">
    <property type="entry name" value="Helicase_ATP-bd"/>
</dbReference>
<dbReference type="GO" id="GO:0006139">
    <property type="term" value="P:nucleobase-containing compound metabolic process"/>
    <property type="evidence" value="ECO:0007669"/>
    <property type="project" value="InterPro"/>
</dbReference>
<organism evidence="2 3">
    <name type="scientific">Pseudidiomarina gelatinasegens</name>
    <dbReference type="NCBI Taxonomy" id="2487740"/>
    <lineage>
        <taxon>Bacteria</taxon>
        <taxon>Pseudomonadati</taxon>
        <taxon>Pseudomonadota</taxon>
        <taxon>Gammaproteobacteria</taxon>
        <taxon>Alteromonadales</taxon>
        <taxon>Idiomarinaceae</taxon>
        <taxon>Pseudidiomarina</taxon>
    </lineage>
</organism>
<name>A0A443Z7N2_9GAMM</name>
<feature type="domain" description="Helicase ATP-binding" evidence="1">
    <location>
        <begin position="49"/>
        <end position="312"/>
    </location>
</feature>
<evidence type="ECO:0000313" key="3">
    <source>
        <dbReference type="Proteomes" id="UP000288789"/>
    </source>
</evidence>
<reference evidence="2 3" key="1">
    <citation type="submission" date="2018-12" db="EMBL/GenBank/DDBJ databases">
        <authorList>
            <person name="Li A."/>
            <person name="Zhang M."/>
            <person name="Zhu H."/>
        </authorList>
    </citation>
    <scope>NUCLEOTIDE SEQUENCE [LARGE SCALE GENOMIC DNA]</scope>
    <source>
        <strain evidence="2 3">R04H25</strain>
    </source>
</reference>
<dbReference type="Gene3D" id="3.40.50.300">
    <property type="entry name" value="P-loop containing nucleotide triphosphate hydrolases"/>
    <property type="match status" value="2"/>
</dbReference>
<sequence length="671" mass="75986">MPTIDFSKRLNSSTQQRPIEPQIIYDSLDRESDIGRLRTSQAEVLGRWFHDFRDRRDNIIKMHTGEGKTLVGLLLLQSRLVELKLPALYICPNKYLANQVVADASRFGIQTCIFDDDSNKLPDEFLDSSKILVTHVQKVFNGRSVFKLDKQSIEVGTVVLDDSHSCIDAIKNASTIKIKKSESSYKALIHIFKEELEQQGAGTYLDICSNDTDAILPIPYWAWREKSEAVLEILHKYSNDGDLRFTWPLLRDRLDFCTAYLSSNAIEINCSMSIMDRFGSFSNATSRVLMSATTQDDAFFIKGLGFEVDSVLNPIEDKSRSWSGEKAIIIPQLISDELDQSTVVSKIFSTEHVNFGVVALVPSFRKTEQYKTLGVLVADSKGMFQLVDDLKKGNYKQSLVFANRYDGIDLPDNACRVLVLDGKPFTDSLADRYEESCVRSSDVINVRIAQKIEQGLGRGVRGEKDFCIIVITNPDLVAFMKGGRTSKYFSNQTLQQIEIGKQIAEFAKEDSSKDDQATSILFNTFNQILTRDDDWKSFYSSRMNELENTDKTDAEVSLVHRLDFERSAETAVSNGDIETGVKILKGLLNKAGLDNDEKGWYLQKIAFFLYGFSRTESVQAQQEAYTLNNSLLKPPQGIPHRKLQYGNSTRYELIRKFIAKFANPMDLKLFC</sequence>